<evidence type="ECO:0000256" key="1">
    <source>
        <dbReference type="ARBA" id="ARBA00006723"/>
    </source>
</evidence>
<dbReference type="SUPFAM" id="SSF55331">
    <property type="entry name" value="Tautomerase/MIF"/>
    <property type="match status" value="1"/>
</dbReference>
<reference evidence="4" key="1">
    <citation type="submission" date="2021-01" db="EMBL/GenBank/DDBJ databases">
        <title>Genome sequence of strain Noviherbaspirillum sp. DKR-6.</title>
        <authorList>
            <person name="Chaudhary D.K."/>
        </authorList>
    </citation>
    <scope>NUCLEOTIDE SEQUENCE</scope>
    <source>
        <strain evidence="4">DKR-6</strain>
    </source>
</reference>
<proteinExistence type="inferred from homology"/>
<dbReference type="Gene3D" id="3.30.429.10">
    <property type="entry name" value="Macrophage Migration Inhibitory Factor"/>
    <property type="match status" value="2"/>
</dbReference>
<dbReference type="Proteomes" id="UP000622890">
    <property type="component" value="Unassembled WGS sequence"/>
</dbReference>
<dbReference type="AlphaFoldDB" id="A0A934SQW1"/>
<evidence type="ECO:0000313" key="4">
    <source>
        <dbReference type="EMBL" id="MBK4735076.1"/>
    </source>
</evidence>
<keyword evidence="5" id="KW-1185">Reference proteome</keyword>
<dbReference type="InterPro" id="IPR004370">
    <property type="entry name" value="4-OT-like_dom"/>
</dbReference>
<dbReference type="GO" id="GO:0016853">
    <property type="term" value="F:isomerase activity"/>
    <property type="evidence" value="ECO:0007669"/>
    <property type="project" value="UniProtKB-KW"/>
</dbReference>
<evidence type="ECO:0000259" key="3">
    <source>
        <dbReference type="Pfam" id="PF01361"/>
    </source>
</evidence>
<dbReference type="InterPro" id="IPR014347">
    <property type="entry name" value="Tautomerase/MIF_sf"/>
</dbReference>
<organism evidence="4 5">
    <name type="scientific">Noviherbaspirillum pedocola</name>
    <dbReference type="NCBI Taxonomy" id="2801341"/>
    <lineage>
        <taxon>Bacteria</taxon>
        <taxon>Pseudomonadati</taxon>
        <taxon>Pseudomonadota</taxon>
        <taxon>Betaproteobacteria</taxon>
        <taxon>Burkholderiales</taxon>
        <taxon>Oxalobacteraceae</taxon>
        <taxon>Noviherbaspirillum</taxon>
    </lineage>
</organism>
<feature type="domain" description="4-oxalocrotonate tautomerase-like" evidence="3">
    <location>
        <begin position="2"/>
        <end position="60"/>
    </location>
</feature>
<sequence length="132" mass="15065">MPILNVKVSANKSAELTSQIAELLLDLTTRILKKKREVTSIAIDYVDPDDWIVGGLSLSEQQKSSFYFDIKITDETNTKDEKARYIREAFDGFGRILGNLHEESYIHVQDVRAASYGYGGYTQEYRYHHPAS</sequence>
<evidence type="ECO:0000313" key="5">
    <source>
        <dbReference type="Proteomes" id="UP000622890"/>
    </source>
</evidence>
<comment type="caution">
    <text evidence="4">The sequence shown here is derived from an EMBL/GenBank/DDBJ whole genome shotgun (WGS) entry which is preliminary data.</text>
</comment>
<dbReference type="EMBL" id="JAEPBG010000003">
    <property type="protein sequence ID" value="MBK4735076.1"/>
    <property type="molecule type" value="Genomic_DNA"/>
</dbReference>
<comment type="similarity">
    <text evidence="1">Belongs to the 4-oxalocrotonate tautomerase family.</text>
</comment>
<keyword evidence="2" id="KW-0413">Isomerase</keyword>
<name>A0A934SQW1_9BURK</name>
<dbReference type="Pfam" id="PF01361">
    <property type="entry name" value="Tautomerase"/>
    <property type="match status" value="1"/>
</dbReference>
<dbReference type="PANTHER" id="PTHR35530:SF1">
    <property type="entry name" value="2-HYDROXYMUCONATE TAUTOMERASE"/>
    <property type="match status" value="1"/>
</dbReference>
<dbReference type="PANTHER" id="PTHR35530">
    <property type="entry name" value="TAUTOMERASE-RELATED"/>
    <property type="match status" value="1"/>
</dbReference>
<dbReference type="RefSeq" id="WP_200591832.1">
    <property type="nucleotide sequence ID" value="NZ_JAEPBG010000003.1"/>
</dbReference>
<accession>A0A934SQW1</accession>
<evidence type="ECO:0000256" key="2">
    <source>
        <dbReference type="ARBA" id="ARBA00023235"/>
    </source>
</evidence>
<protein>
    <submittedName>
        <fullName evidence="4">4-oxalocrotonate tautomerase family protein</fullName>
    </submittedName>
</protein>
<gene>
    <name evidence="4" type="ORF">JJB74_10690</name>
</gene>